<organism evidence="1">
    <name type="scientific">marine sediment metagenome</name>
    <dbReference type="NCBI Taxonomy" id="412755"/>
    <lineage>
        <taxon>unclassified sequences</taxon>
        <taxon>metagenomes</taxon>
        <taxon>ecological metagenomes</taxon>
    </lineage>
</organism>
<name>X1NXN1_9ZZZZ</name>
<gene>
    <name evidence="1" type="ORF">S06H3_30851</name>
</gene>
<dbReference type="AlphaFoldDB" id="X1NXN1"/>
<reference evidence="1" key="1">
    <citation type="journal article" date="2014" name="Front. Microbiol.">
        <title>High frequency of phylogenetically diverse reductive dehalogenase-homologous genes in deep subseafloor sedimentary metagenomes.</title>
        <authorList>
            <person name="Kawai M."/>
            <person name="Futagami T."/>
            <person name="Toyoda A."/>
            <person name="Takaki Y."/>
            <person name="Nishi S."/>
            <person name="Hori S."/>
            <person name="Arai W."/>
            <person name="Tsubouchi T."/>
            <person name="Morono Y."/>
            <person name="Uchiyama I."/>
            <person name="Ito T."/>
            <person name="Fujiyama A."/>
            <person name="Inagaki F."/>
            <person name="Takami H."/>
        </authorList>
    </citation>
    <scope>NUCLEOTIDE SEQUENCE</scope>
    <source>
        <strain evidence="1">Expedition CK06-06</strain>
    </source>
</reference>
<feature type="non-terminal residue" evidence="1">
    <location>
        <position position="1"/>
    </location>
</feature>
<dbReference type="EMBL" id="BARV01018208">
    <property type="protein sequence ID" value="GAI31525.1"/>
    <property type="molecule type" value="Genomic_DNA"/>
</dbReference>
<sequence>EKESLFGRHVGWEERVKVEVLAPRLAVGDGVPADESFGPAACLGTKYLGIDDFPDLIGF</sequence>
<proteinExistence type="predicted"/>
<evidence type="ECO:0000313" key="1">
    <source>
        <dbReference type="EMBL" id="GAI31525.1"/>
    </source>
</evidence>
<protein>
    <submittedName>
        <fullName evidence="1">Uncharacterized protein</fullName>
    </submittedName>
</protein>
<comment type="caution">
    <text evidence="1">The sequence shown here is derived from an EMBL/GenBank/DDBJ whole genome shotgun (WGS) entry which is preliminary data.</text>
</comment>
<accession>X1NXN1</accession>